<dbReference type="InterPro" id="IPR046529">
    <property type="entry name" value="DUF6594"/>
</dbReference>
<reference evidence="5" key="1">
    <citation type="journal article" date="2020" name="Stud. Mycol.">
        <title>101 Dothideomycetes genomes: A test case for predicting lifestyles and emergence of pathogens.</title>
        <authorList>
            <person name="Haridas S."/>
            <person name="Albert R."/>
            <person name="Binder M."/>
            <person name="Bloem J."/>
            <person name="LaButti K."/>
            <person name="Salamov A."/>
            <person name="Andreopoulos B."/>
            <person name="Baker S."/>
            <person name="Barry K."/>
            <person name="Bills G."/>
            <person name="Bluhm B."/>
            <person name="Cannon C."/>
            <person name="Castanera R."/>
            <person name="Culley D."/>
            <person name="Daum C."/>
            <person name="Ezra D."/>
            <person name="Gonzalez J."/>
            <person name="Henrissat B."/>
            <person name="Kuo A."/>
            <person name="Liang C."/>
            <person name="Lipzen A."/>
            <person name="Lutzoni F."/>
            <person name="Magnuson J."/>
            <person name="Mondo S."/>
            <person name="Nolan M."/>
            <person name="Ohm R."/>
            <person name="Pangilinan J."/>
            <person name="Park H.-J."/>
            <person name="Ramirez L."/>
            <person name="Alfaro M."/>
            <person name="Sun H."/>
            <person name="Tritt A."/>
            <person name="Yoshinaga Y."/>
            <person name="Zwiers L.-H."/>
            <person name="Turgeon B."/>
            <person name="Goodwin S."/>
            <person name="Spatafora J."/>
            <person name="Crous P."/>
            <person name="Grigoriev I."/>
        </authorList>
    </citation>
    <scope>NUCLEOTIDE SEQUENCE [LARGE SCALE GENOMIC DNA]</scope>
    <source>
        <strain evidence="5">CBS 304.66</strain>
    </source>
</reference>
<dbReference type="Proteomes" id="UP000800093">
    <property type="component" value="Unassembled WGS sequence"/>
</dbReference>
<feature type="region of interest" description="Disordered" evidence="1">
    <location>
        <begin position="1"/>
        <end position="31"/>
    </location>
</feature>
<feature type="domain" description="DUF6594" evidence="3">
    <location>
        <begin position="104"/>
        <end position="392"/>
    </location>
</feature>
<evidence type="ECO:0000256" key="1">
    <source>
        <dbReference type="SAM" id="MobiDB-lite"/>
    </source>
</evidence>
<accession>A0A9P4K836</accession>
<keyword evidence="2" id="KW-0472">Membrane</keyword>
<dbReference type="OrthoDB" id="3533814at2759"/>
<feature type="transmembrane region" description="Helical" evidence="2">
    <location>
        <begin position="351"/>
        <end position="373"/>
    </location>
</feature>
<evidence type="ECO:0000259" key="3">
    <source>
        <dbReference type="Pfam" id="PF20237"/>
    </source>
</evidence>
<dbReference type="PANTHER" id="PTHR34502">
    <property type="entry name" value="DUF6594 DOMAIN-CONTAINING PROTEIN-RELATED"/>
    <property type="match status" value="1"/>
</dbReference>
<organism evidence="4 5">
    <name type="scientific">Lojkania enalia</name>
    <dbReference type="NCBI Taxonomy" id="147567"/>
    <lineage>
        <taxon>Eukaryota</taxon>
        <taxon>Fungi</taxon>
        <taxon>Dikarya</taxon>
        <taxon>Ascomycota</taxon>
        <taxon>Pezizomycotina</taxon>
        <taxon>Dothideomycetes</taxon>
        <taxon>Pleosporomycetidae</taxon>
        <taxon>Pleosporales</taxon>
        <taxon>Pleosporales incertae sedis</taxon>
        <taxon>Lojkania</taxon>
    </lineage>
</organism>
<feature type="compositionally biased region" description="Basic and acidic residues" evidence="1">
    <location>
        <begin position="55"/>
        <end position="70"/>
    </location>
</feature>
<feature type="region of interest" description="Disordered" evidence="1">
    <location>
        <begin position="46"/>
        <end position="100"/>
    </location>
</feature>
<comment type="caution">
    <text evidence="4">The sequence shown here is derived from an EMBL/GenBank/DDBJ whole genome shotgun (WGS) entry which is preliminary data.</text>
</comment>
<proteinExistence type="predicted"/>
<gene>
    <name evidence="4" type="ORF">CC78DRAFT_581369</name>
</gene>
<protein>
    <recommendedName>
        <fullName evidence="3">DUF6594 domain-containing protein</fullName>
    </recommendedName>
</protein>
<keyword evidence="5" id="KW-1185">Reference proteome</keyword>
<evidence type="ECO:0000313" key="5">
    <source>
        <dbReference type="Proteomes" id="UP000800093"/>
    </source>
</evidence>
<name>A0A9P4K836_9PLEO</name>
<feature type="transmembrane region" description="Helical" evidence="2">
    <location>
        <begin position="308"/>
        <end position="331"/>
    </location>
</feature>
<evidence type="ECO:0000313" key="4">
    <source>
        <dbReference type="EMBL" id="KAF2263481.1"/>
    </source>
</evidence>
<dbReference type="PANTHER" id="PTHR34502:SF3">
    <property type="entry name" value="DUF6594 DOMAIN-CONTAINING PROTEIN"/>
    <property type="match status" value="1"/>
</dbReference>
<feature type="transmembrane region" description="Helical" evidence="2">
    <location>
        <begin position="380"/>
        <end position="400"/>
    </location>
</feature>
<keyword evidence="2" id="KW-1133">Transmembrane helix</keyword>
<evidence type="ECO:0000256" key="2">
    <source>
        <dbReference type="SAM" id="Phobius"/>
    </source>
</evidence>
<dbReference type="EMBL" id="ML986625">
    <property type="protein sequence ID" value="KAF2263481.1"/>
    <property type="molecule type" value="Genomic_DNA"/>
</dbReference>
<sequence>MAPKRSMTGDTVVTDKAPQSPANTADTDDTLRGDAIIDIVEDGNLAPRFSSDSRSSARDDAAQPKDEKKSTVLRRITGSFKSIPEPEDVTETRTRNLEETPNGFPRLAAFQSSEANFSLYRSFSYLHSRVLLDLQDEITCLERELHDIDLDDEAEDPDRLRSRELDIDRASNEGDTRNRRVIMREIKDKLMEYDDVLIKTRTLESFQRPSDRNYLSVRRYYHNTDPLMDADMDSIRSKEDIVSIRSGREWANFDGSVESALGSFDNGLKKLFRLKEPPLQDLFRTPELRAKSTNKYISFYSSSRIDKLINVMITFVIFILLVIPVVTMYRLTTTDGHAGAANDKSTSNINTFNAVGVLIVFTLLFSAAMSLLTKAARHDIFAASAAYCAILVVFIGNFTGPGN</sequence>
<dbReference type="AlphaFoldDB" id="A0A9P4K836"/>
<keyword evidence="2" id="KW-0812">Transmembrane</keyword>
<dbReference type="Pfam" id="PF20237">
    <property type="entry name" value="DUF6594"/>
    <property type="match status" value="1"/>
</dbReference>